<gene>
    <name evidence="1" type="ORF">AB1Y20_022144</name>
</gene>
<sequence>MMLRMQRPLYRYSEYPYLQSSRSFDVSSSRPQSFRSFPSMKTPAPLASPVLNRVFSAACAIAVATSPFPAPAATDSLLLNDFERRPLVEEGLRKAGLSSGDNRMVTLWARLKAQELSDDATAAAAAATSSISKYQGSPDLAESRMRVRSLQAYLDELQRDIFASKQTFVQGYLGVFYSQRDAFQALILTTFPADDPVSLASKDAMVDEGNNVFKYAEDLSDAISKKSRSGAVNAYARLALAYDRFLKAGDLYGQPPKKVSAQAARRAPQGLGLAGAAAKQVKAELELAQIELEDKPEFLATKSRAKVVDDATAKLVPQKDPLTSTEALYKDTPLRTFRYSSTPPKLAERVLVLAGPDKGRTGVVLNLEGNAATGTAIIKLDTKEVKVIDRAKIARAALV</sequence>
<keyword evidence="2" id="KW-1185">Reference proteome</keyword>
<comment type="caution">
    <text evidence="1">The sequence shown here is derived from an EMBL/GenBank/DDBJ whole genome shotgun (WGS) entry which is preliminary data.</text>
</comment>
<evidence type="ECO:0000313" key="1">
    <source>
        <dbReference type="EMBL" id="KAL1520568.1"/>
    </source>
</evidence>
<evidence type="ECO:0000313" key="2">
    <source>
        <dbReference type="Proteomes" id="UP001515480"/>
    </source>
</evidence>
<proteinExistence type="predicted"/>
<reference evidence="1 2" key="1">
    <citation type="journal article" date="2024" name="Science">
        <title>Giant polyketide synthase enzymes in the biosynthesis of giant marine polyether toxins.</title>
        <authorList>
            <person name="Fallon T.R."/>
            <person name="Shende V.V."/>
            <person name="Wierzbicki I.H."/>
            <person name="Pendleton A.L."/>
            <person name="Watervoot N.F."/>
            <person name="Auber R.P."/>
            <person name="Gonzalez D.J."/>
            <person name="Wisecaver J.H."/>
            <person name="Moore B.S."/>
        </authorList>
    </citation>
    <scope>NUCLEOTIDE SEQUENCE [LARGE SCALE GENOMIC DNA]</scope>
    <source>
        <strain evidence="1 2">12B1</strain>
    </source>
</reference>
<name>A0AB34JHY9_PRYPA</name>
<organism evidence="1 2">
    <name type="scientific">Prymnesium parvum</name>
    <name type="common">Toxic golden alga</name>
    <dbReference type="NCBI Taxonomy" id="97485"/>
    <lineage>
        <taxon>Eukaryota</taxon>
        <taxon>Haptista</taxon>
        <taxon>Haptophyta</taxon>
        <taxon>Prymnesiophyceae</taxon>
        <taxon>Prymnesiales</taxon>
        <taxon>Prymnesiaceae</taxon>
        <taxon>Prymnesium</taxon>
    </lineage>
</organism>
<accession>A0AB34JHY9</accession>
<dbReference type="Proteomes" id="UP001515480">
    <property type="component" value="Unassembled WGS sequence"/>
</dbReference>
<dbReference type="AlphaFoldDB" id="A0AB34JHY9"/>
<dbReference type="EMBL" id="JBGBPQ010000008">
    <property type="protein sequence ID" value="KAL1520568.1"/>
    <property type="molecule type" value="Genomic_DNA"/>
</dbReference>
<protein>
    <submittedName>
        <fullName evidence="1">Uncharacterized protein</fullName>
    </submittedName>
</protein>